<evidence type="ECO:0000313" key="12">
    <source>
        <dbReference type="Proteomes" id="UP000592216"/>
    </source>
</evidence>
<comment type="subunit">
    <text evidence="7">The complex comprises the extracytoplasmic solute receptor protein and the two transmembrane proteins.</text>
</comment>
<evidence type="ECO:0000256" key="1">
    <source>
        <dbReference type="ARBA" id="ARBA00004651"/>
    </source>
</evidence>
<evidence type="ECO:0000313" key="9">
    <source>
        <dbReference type="EMBL" id="NVO23247.1"/>
    </source>
</evidence>
<comment type="function">
    <text evidence="7">Part of the tripartite ATP-independent periplasmic (TRAP) transport system.</text>
</comment>
<dbReference type="Proteomes" id="UP000592216">
    <property type="component" value="Unassembled WGS sequence"/>
</dbReference>
<reference evidence="11 12" key="1">
    <citation type="submission" date="2020-04" db="EMBL/GenBank/DDBJ databases">
        <title>Donghicola sp., a member of the Rhodobacteraceae family isolated from mangrove forest in Thailand.</title>
        <authorList>
            <person name="Charoenyingcharoen P."/>
            <person name="Yukphan P."/>
        </authorList>
    </citation>
    <scope>NUCLEOTIDE SEQUENCE [LARGE SCALE GENOMIC DNA]</scope>
    <source>
        <strain evidence="9 12">B5-SW-15</strain>
        <strain evidence="10 11">C2-DW-16</strain>
    </source>
</reference>
<evidence type="ECO:0000256" key="7">
    <source>
        <dbReference type="RuleBase" id="RU369079"/>
    </source>
</evidence>
<evidence type="ECO:0000313" key="11">
    <source>
        <dbReference type="Proteomes" id="UP000523601"/>
    </source>
</evidence>
<evidence type="ECO:0000256" key="2">
    <source>
        <dbReference type="ARBA" id="ARBA00022448"/>
    </source>
</evidence>
<dbReference type="GO" id="GO:0005886">
    <property type="term" value="C:plasma membrane"/>
    <property type="evidence" value="ECO:0007669"/>
    <property type="project" value="UniProtKB-SubCell"/>
</dbReference>
<gene>
    <name evidence="10" type="ORF">HJ526_14445</name>
    <name evidence="9" type="ORF">HJ536_07755</name>
</gene>
<keyword evidence="2 7" id="KW-0813">Transport</keyword>
<comment type="similarity">
    <text evidence="7">Belongs to the TRAP transporter small permease family.</text>
</comment>
<keyword evidence="3" id="KW-1003">Cell membrane</keyword>
<keyword evidence="4 7" id="KW-0812">Transmembrane</keyword>
<feature type="transmembrane region" description="Helical" evidence="7">
    <location>
        <begin position="146"/>
        <end position="172"/>
    </location>
</feature>
<protein>
    <recommendedName>
        <fullName evidence="7">TRAP transporter small permease protein</fullName>
    </recommendedName>
</protein>
<dbReference type="EMBL" id="JABCJD010000007">
    <property type="protein sequence ID" value="NVO28627.1"/>
    <property type="molecule type" value="Genomic_DNA"/>
</dbReference>
<organism evidence="9 12">
    <name type="scientific">Donghicola mangrovi</name>
    <dbReference type="NCBI Taxonomy" id="2729614"/>
    <lineage>
        <taxon>Bacteria</taxon>
        <taxon>Pseudomonadati</taxon>
        <taxon>Pseudomonadota</taxon>
        <taxon>Alphaproteobacteria</taxon>
        <taxon>Rhodobacterales</taxon>
        <taxon>Roseobacteraceae</taxon>
        <taxon>Donghicola</taxon>
    </lineage>
</organism>
<keyword evidence="7" id="KW-0997">Cell inner membrane</keyword>
<accession>A0A850Q0Z8</accession>
<dbReference type="GO" id="GO:0022857">
    <property type="term" value="F:transmembrane transporter activity"/>
    <property type="evidence" value="ECO:0007669"/>
    <property type="project" value="UniProtKB-UniRule"/>
</dbReference>
<keyword evidence="5 7" id="KW-1133">Transmembrane helix</keyword>
<evidence type="ECO:0000256" key="6">
    <source>
        <dbReference type="ARBA" id="ARBA00023136"/>
    </source>
</evidence>
<evidence type="ECO:0000259" key="8">
    <source>
        <dbReference type="Pfam" id="PF04290"/>
    </source>
</evidence>
<evidence type="ECO:0000256" key="5">
    <source>
        <dbReference type="ARBA" id="ARBA00022989"/>
    </source>
</evidence>
<keyword evidence="11" id="KW-1185">Reference proteome</keyword>
<comment type="subcellular location">
    <subcellularLocation>
        <location evidence="7">Cell inner membrane</location>
        <topology evidence="7">Multi-pass membrane protein</topology>
    </subcellularLocation>
    <subcellularLocation>
        <location evidence="1">Cell membrane</location>
        <topology evidence="1">Multi-pass membrane protein</topology>
    </subcellularLocation>
</comment>
<dbReference type="AlphaFoldDB" id="A0A850Q0Z8"/>
<dbReference type="InterPro" id="IPR055348">
    <property type="entry name" value="DctQ"/>
</dbReference>
<comment type="caution">
    <text evidence="7">Lacks conserved residue(s) required for the propagation of feature annotation.</text>
</comment>
<evidence type="ECO:0000256" key="4">
    <source>
        <dbReference type="ARBA" id="ARBA00022692"/>
    </source>
</evidence>
<dbReference type="RefSeq" id="WP_176855309.1">
    <property type="nucleotide sequence ID" value="NZ_JABCJD010000007.1"/>
</dbReference>
<proteinExistence type="inferred from homology"/>
<dbReference type="Pfam" id="PF04290">
    <property type="entry name" value="DctQ"/>
    <property type="match status" value="1"/>
</dbReference>
<feature type="transmembrane region" description="Helical" evidence="7">
    <location>
        <begin position="105"/>
        <end position="126"/>
    </location>
</feature>
<keyword evidence="6 7" id="KW-0472">Membrane</keyword>
<dbReference type="EMBL" id="JABCJE010000002">
    <property type="protein sequence ID" value="NVO23247.1"/>
    <property type="molecule type" value="Genomic_DNA"/>
</dbReference>
<name>A0A850Q0Z8_9RHOB</name>
<feature type="domain" description="Tripartite ATP-independent periplasmic transporters DctQ component" evidence="8">
    <location>
        <begin position="42"/>
        <end position="166"/>
    </location>
</feature>
<comment type="caution">
    <text evidence="9">The sequence shown here is derived from an EMBL/GenBank/DDBJ whole genome shotgun (WGS) entry which is preliminary data.</text>
</comment>
<sequence>MAERLESEHNDWQGVNGPLFKILRPICVVSAGFGGLVIFGAAILVTVSVVLRNLGLGGVRGDFELVELVCAACASLFLPLCQLNKGHVMVDLFTAWMPFRAQRRLDGIWTLIFAVVWALLCWRLSIGLEEIRGYGDKSMLLRAPIWWAYVPAVFGTALSAVVALAMSLPMIFTSLRGMESA</sequence>
<dbReference type="Proteomes" id="UP000523601">
    <property type="component" value="Unassembled WGS sequence"/>
</dbReference>
<evidence type="ECO:0000256" key="3">
    <source>
        <dbReference type="ARBA" id="ARBA00022475"/>
    </source>
</evidence>
<evidence type="ECO:0000313" key="10">
    <source>
        <dbReference type="EMBL" id="NVO28627.1"/>
    </source>
</evidence>
<feature type="transmembrane region" description="Helical" evidence="7">
    <location>
        <begin position="26"/>
        <end position="51"/>
    </location>
</feature>